<evidence type="ECO:0000256" key="1">
    <source>
        <dbReference type="ARBA" id="ARBA00022722"/>
    </source>
</evidence>
<keyword evidence="2" id="KW-0547">Nucleotide-binding</keyword>
<keyword evidence="3" id="KW-0227">DNA damage</keyword>
<dbReference type="InterPro" id="IPR027417">
    <property type="entry name" value="P-loop_NTPase"/>
</dbReference>
<keyword evidence="9" id="KW-0234">DNA repair</keyword>
<feature type="domain" description="UvrD-like helicase C-terminal" evidence="11">
    <location>
        <begin position="289"/>
        <end position="590"/>
    </location>
</feature>
<dbReference type="GO" id="GO:0006281">
    <property type="term" value="P:DNA repair"/>
    <property type="evidence" value="ECO:0007669"/>
    <property type="project" value="UniProtKB-KW"/>
</dbReference>
<dbReference type="GO" id="GO:0004386">
    <property type="term" value="F:helicase activity"/>
    <property type="evidence" value="ECO:0007669"/>
    <property type="project" value="UniProtKB-KW"/>
</dbReference>
<evidence type="ECO:0000256" key="7">
    <source>
        <dbReference type="ARBA" id="ARBA00022840"/>
    </source>
</evidence>
<dbReference type="PANTHER" id="PTHR30591">
    <property type="entry name" value="RECBCD ENZYME SUBUNIT RECC"/>
    <property type="match status" value="1"/>
</dbReference>
<feature type="compositionally biased region" description="Basic and acidic residues" evidence="10">
    <location>
        <begin position="225"/>
        <end position="238"/>
    </location>
</feature>
<dbReference type="InterPro" id="IPR049035">
    <property type="entry name" value="ADDB_N"/>
</dbReference>
<evidence type="ECO:0000256" key="5">
    <source>
        <dbReference type="ARBA" id="ARBA00022806"/>
    </source>
</evidence>
<dbReference type="RefSeq" id="WP_249286530.1">
    <property type="nucleotide sequence ID" value="NZ_JACRWC010000048.1"/>
</dbReference>
<proteinExistence type="predicted"/>
<keyword evidence="8" id="KW-0238">DNA-binding</keyword>
<dbReference type="Pfam" id="PF21445">
    <property type="entry name" value="ADDB_N"/>
    <property type="match status" value="1"/>
</dbReference>
<keyword evidence="6" id="KW-0269">Exonuclease</keyword>
<dbReference type="PANTHER" id="PTHR30591:SF1">
    <property type="entry name" value="RECBCD ENZYME SUBUNIT RECC"/>
    <property type="match status" value="1"/>
</dbReference>
<keyword evidence="1" id="KW-0540">Nuclease</keyword>
<dbReference type="SUPFAM" id="SSF52540">
    <property type="entry name" value="P-loop containing nucleoside triphosphate hydrolases"/>
    <property type="match status" value="1"/>
</dbReference>
<dbReference type="InterPro" id="IPR014017">
    <property type="entry name" value="DNA_helicase_UvrD-like_C"/>
</dbReference>
<protein>
    <submittedName>
        <fullName evidence="12">PD-(D/E)XK nuclease family protein</fullName>
    </submittedName>
</protein>
<dbReference type="InterPro" id="IPR038726">
    <property type="entry name" value="PDDEXK_AddAB-type"/>
</dbReference>
<evidence type="ECO:0000256" key="3">
    <source>
        <dbReference type="ARBA" id="ARBA00022763"/>
    </source>
</evidence>
<evidence type="ECO:0000256" key="8">
    <source>
        <dbReference type="ARBA" id="ARBA00023125"/>
    </source>
</evidence>
<sequence>MLNIYYGGENIEKEKFIFEHIKGRSLLLVPDQFSLQAERDAFFYLDKTGLMDLAVVDFSALGHKILKEAGGPVPPLIDKYGRHMLLTRILEESDDALKIYKGVRGKNSFVERVNMLISEMKRSEVSVDMLREVSESLEDSSFLKYKLKDIVTLFSLYEEAIAGKYLDSEDYITFYGDKMLGSSLVAASDVWVYGFDTFTPKNMLVLERILKTARSLNIVMTWEDPAKTPPERSAKDDAGDPSQSGDAAWSGDAGFLAADDREDLFSLTGFVIRTLTEMAEDLNEEVTCQAITGSGRDNLWSKTLREFSVSPEDSLQEKDPRITAVCTSNIYAEADRAAAYILQLVREHGYRFGDIVVVCNDTGLRSGVIRRTFVRWGIPVFIDQKRKVIQHPVVGFLLSLLEIIGNGYRDSAVMQLIKAGFLGLAEEEQDALENYVQQFKIRGTLWKKPFSRMGDNYTAEDLNRFNELREQVVSVIETARDRIGKYNTAGEKIRGLYGFLADDFMMEDRIEAMAKAQQEAGFLDGAAETGQSWNVICRIFDQIVETVGEERLSGRALRQIVEAGLAEMEIGIVPVNPDSVLVGTMQRTRVGRVKALLVLGANEGLLPLQKTDEGLLSEREKAVLEEMDLEFSRTEDMVKQEERLAIYRTLSQPEERLYVSCSRIDETGGELRPSAVFRELENFLQSRAESDDSVVLGDLEDGEVTEIAVSPKGAISYLTDAFREYLEDGKLDEDWLYAGLWFGSHEPEEMERIRRGMEFDNEQNALGGQLADALYRGDRRAIEASASRLEKYSGCPFAHFISYGLRPEDLRVFEMGPREIGDIYHECIMKLSQRLTAGEDSFQGLDAVPIAITDHDSRWMKITQEECREEIRRILQEETGTYREGLLSSGRNESYRTERIVDICSRVAWAMIGQVRRGRIREMYFEQPFARGAELAPIRVNAGEHEVLIKGKIDRMDVLDLPESAVRIIDYKTGGDAVDVEQIRSGYKLQLMLYLKAATQNRGMQPAGVFLFKIREIDADADARTVVPGEAAASERMEDAYKLEGIVLDDMDMIDSMDTEIGGASKVLPIKYVKKNGSYSGSSGGYLFSREEFDELSAQVDQQVERICREISNGKIDIRPKKETKKDMEGNYRTSCKYCSYKSICMFDTAFPGCRYERV</sequence>
<dbReference type="Proteomes" id="UP000644115">
    <property type="component" value="Unassembled WGS sequence"/>
</dbReference>
<dbReference type="Pfam" id="PF12705">
    <property type="entry name" value="PDDEXK_1"/>
    <property type="match status" value="1"/>
</dbReference>
<keyword evidence="13" id="KW-1185">Reference proteome</keyword>
<gene>
    <name evidence="12" type="ORF">H8876_03420</name>
</gene>
<dbReference type="InterPro" id="IPR011335">
    <property type="entry name" value="Restrct_endonuc-II-like"/>
</dbReference>
<accession>A0A923SLB2</accession>
<organism evidence="12 13">
    <name type="scientific">Lentihominibacter faecis</name>
    <dbReference type="NCBI Taxonomy" id="2764712"/>
    <lineage>
        <taxon>Bacteria</taxon>
        <taxon>Bacillati</taxon>
        <taxon>Bacillota</taxon>
        <taxon>Clostridia</taxon>
        <taxon>Peptostreptococcales</taxon>
        <taxon>Anaerovoracaceae</taxon>
        <taxon>Lentihominibacter</taxon>
    </lineage>
</organism>
<dbReference type="GO" id="GO:0006310">
    <property type="term" value="P:DNA recombination"/>
    <property type="evidence" value="ECO:0007669"/>
    <property type="project" value="TreeGrafter"/>
</dbReference>
<dbReference type="GO" id="GO:0004527">
    <property type="term" value="F:exonuclease activity"/>
    <property type="evidence" value="ECO:0007669"/>
    <property type="project" value="UniProtKB-KW"/>
</dbReference>
<dbReference type="GO" id="GO:0005524">
    <property type="term" value="F:ATP binding"/>
    <property type="evidence" value="ECO:0007669"/>
    <property type="project" value="UniProtKB-KW"/>
</dbReference>
<dbReference type="GO" id="GO:0003677">
    <property type="term" value="F:DNA binding"/>
    <property type="evidence" value="ECO:0007669"/>
    <property type="project" value="UniProtKB-KW"/>
</dbReference>
<evidence type="ECO:0000256" key="4">
    <source>
        <dbReference type="ARBA" id="ARBA00022801"/>
    </source>
</evidence>
<dbReference type="SUPFAM" id="SSF52980">
    <property type="entry name" value="Restriction endonuclease-like"/>
    <property type="match status" value="1"/>
</dbReference>
<evidence type="ECO:0000256" key="10">
    <source>
        <dbReference type="SAM" id="MobiDB-lite"/>
    </source>
</evidence>
<dbReference type="EMBL" id="JACRWC010000048">
    <property type="protein sequence ID" value="MBC5999048.1"/>
    <property type="molecule type" value="Genomic_DNA"/>
</dbReference>
<evidence type="ECO:0000256" key="9">
    <source>
        <dbReference type="ARBA" id="ARBA00023204"/>
    </source>
</evidence>
<evidence type="ECO:0000313" key="12">
    <source>
        <dbReference type="EMBL" id="MBC5999048.1"/>
    </source>
</evidence>
<evidence type="ECO:0000256" key="2">
    <source>
        <dbReference type="ARBA" id="ARBA00022741"/>
    </source>
</evidence>
<dbReference type="Gene3D" id="3.90.320.10">
    <property type="match status" value="1"/>
</dbReference>
<evidence type="ECO:0000259" key="11">
    <source>
        <dbReference type="PROSITE" id="PS51217"/>
    </source>
</evidence>
<keyword evidence="5" id="KW-0347">Helicase</keyword>
<feature type="region of interest" description="Disordered" evidence="10">
    <location>
        <begin position="225"/>
        <end position="248"/>
    </location>
</feature>
<dbReference type="PROSITE" id="PS51217">
    <property type="entry name" value="UVRD_HELICASE_CTER"/>
    <property type="match status" value="1"/>
</dbReference>
<reference evidence="12" key="1">
    <citation type="submission" date="2020-08" db="EMBL/GenBank/DDBJ databases">
        <authorList>
            <person name="Liu C."/>
            <person name="Sun Q."/>
        </authorList>
    </citation>
    <scope>NUCLEOTIDE SEQUENCE</scope>
    <source>
        <strain evidence="12">BX16</strain>
    </source>
</reference>
<evidence type="ECO:0000256" key="6">
    <source>
        <dbReference type="ARBA" id="ARBA00022839"/>
    </source>
</evidence>
<dbReference type="AlphaFoldDB" id="A0A923SLB2"/>
<keyword evidence="4" id="KW-0378">Hydrolase</keyword>
<dbReference type="Gene3D" id="3.40.50.300">
    <property type="entry name" value="P-loop containing nucleotide triphosphate hydrolases"/>
    <property type="match status" value="3"/>
</dbReference>
<keyword evidence="7" id="KW-0067">ATP-binding</keyword>
<dbReference type="InterPro" id="IPR011604">
    <property type="entry name" value="PDDEXK-like_dom_sf"/>
</dbReference>
<name>A0A923SLB2_9FIRM</name>
<evidence type="ECO:0000313" key="13">
    <source>
        <dbReference type="Proteomes" id="UP000644115"/>
    </source>
</evidence>
<comment type="caution">
    <text evidence="12">The sequence shown here is derived from an EMBL/GenBank/DDBJ whole genome shotgun (WGS) entry which is preliminary data.</text>
</comment>